<evidence type="ECO:0000259" key="5">
    <source>
        <dbReference type="PROSITE" id="PS50041"/>
    </source>
</evidence>
<gene>
    <name evidence="6" type="ORF">EGW08_005576</name>
</gene>
<dbReference type="Gene3D" id="3.10.100.10">
    <property type="entry name" value="Mannose-Binding Protein A, subunit A"/>
    <property type="match status" value="1"/>
</dbReference>
<evidence type="ECO:0000256" key="1">
    <source>
        <dbReference type="ARBA" id="ARBA00022690"/>
    </source>
</evidence>
<feature type="signal peptide" evidence="4">
    <location>
        <begin position="1"/>
        <end position="20"/>
    </location>
</feature>
<keyword evidence="7" id="KW-1185">Reference proteome</keyword>
<keyword evidence="4" id="KW-0732">Signal</keyword>
<dbReference type="EMBL" id="RQTK01000131">
    <property type="protein sequence ID" value="RUS86702.1"/>
    <property type="molecule type" value="Genomic_DNA"/>
</dbReference>
<feature type="compositionally biased region" description="Low complexity" evidence="3">
    <location>
        <begin position="259"/>
        <end position="269"/>
    </location>
</feature>
<dbReference type="PRINTS" id="PR01217">
    <property type="entry name" value="PRICHEXTENSN"/>
</dbReference>
<dbReference type="GO" id="GO:0004867">
    <property type="term" value="F:serine-type endopeptidase inhibitor activity"/>
    <property type="evidence" value="ECO:0007669"/>
    <property type="project" value="UniProtKB-KW"/>
</dbReference>
<dbReference type="InterPro" id="IPR050111">
    <property type="entry name" value="C-type_lectin/snaclec_domain"/>
</dbReference>
<accession>A0A3S0ZZ90</accession>
<reference evidence="6 7" key="1">
    <citation type="submission" date="2019-01" db="EMBL/GenBank/DDBJ databases">
        <title>A draft genome assembly of the solar-powered sea slug Elysia chlorotica.</title>
        <authorList>
            <person name="Cai H."/>
            <person name="Li Q."/>
            <person name="Fang X."/>
            <person name="Li J."/>
            <person name="Curtis N.E."/>
            <person name="Altenburger A."/>
            <person name="Shibata T."/>
            <person name="Feng M."/>
            <person name="Maeda T."/>
            <person name="Schwartz J.A."/>
            <person name="Shigenobu S."/>
            <person name="Lundholm N."/>
            <person name="Nishiyama T."/>
            <person name="Yang H."/>
            <person name="Hasebe M."/>
            <person name="Li S."/>
            <person name="Pierce S.K."/>
            <person name="Wang J."/>
        </authorList>
    </citation>
    <scope>NUCLEOTIDE SEQUENCE [LARGE SCALE GENOMIC DNA]</scope>
    <source>
        <strain evidence="6">EC2010</strain>
        <tissue evidence="6">Whole organism of an adult</tissue>
    </source>
</reference>
<sequence length="372" mass="41314">MKFISLAAFCFSVLATQVSSISVEDCPRTLSRDVYLQVFREFCYEFVLYRDLEFDTAKDDCRSRGGDLVKIFDQATQDFLYRQLRETYGQKDEVWIGLTDKNSEDKWEWMDGSIPEFTNWAPGQPGVVHGLEDCAALDPSDGGRWHDYKCEDLFIFVDAGHRYICQYKSNYRPPQTTTERIQVTDSSPSNTETTMTNPPQSTTMTNPPQSTTMTNPPQSTTMINPPQSTTMTNPPQSTTMTNPPQSTTMTNPPQSTTMTNPPQSTTITNPPQPTTQPPQPTTQPPQPTTQPPQPTTQPTTQPPQPTTQPTTQPPQPTTQPTTQPPQPTTTVPTTATSTVKPDACPPNVCTLDCGLDGYKSDENGCLLCECFV</sequence>
<evidence type="ECO:0000313" key="7">
    <source>
        <dbReference type="Proteomes" id="UP000271974"/>
    </source>
</evidence>
<proteinExistence type="predicted"/>
<dbReference type="AlphaFoldDB" id="A0A3S0ZZ90"/>
<feature type="chain" id="PRO_5018696440" description="C-type lectin domain-containing protein" evidence="4">
    <location>
        <begin position="21"/>
        <end position="372"/>
    </location>
</feature>
<dbReference type="OrthoDB" id="6162106at2759"/>
<dbReference type="InterPro" id="IPR004094">
    <property type="entry name" value="Antistasin-like"/>
</dbReference>
<dbReference type="Gene3D" id="2.10.22.10">
    <property type="entry name" value="Antistasin, domain 1"/>
    <property type="match status" value="1"/>
</dbReference>
<dbReference type="InterPro" id="IPR001304">
    <property type="entry name" value="C-type_lectin-like"/>
</dbReference>
<organism evidence="6 7">
    <name type="scientific">Elysia chlorotica</name>
    <name type="common">Eastern emerald elysia</name>
    <name type="synonym">Sea slug</name>
    <dbReference type="NCBI Taxonomy" id="188477"/>
    <lineage>
        <taxon>Eukaryota</taxon>
        <taxon>Metazoa</taxon>
        <taxon>Spiralia</taxon>
        <taxon>Lophotrochozoa</taxon>
        <taxon>Mollusca</taxon>
        <taxon>Gastropoda</taxon>
        <taxon>Heterobranchia</taxon>
        <taxon>Euthyneura</taxon>
        <taxon>Panpulmonata</taxon>
        <taxon>Sacoglossa</taxon>
        <taxon>Placobranchoidea</taxon>
        <taxon>Plakobranchidae</taxon>
        <taxon>Elysia</taxon>
    </lineage>
</organism>
<comment type="caution">
    <text evidence="6">The sequence shown here is derived from an EMBL/GenBank/DDBJ whole genome shotgun (WGS) entry which is preliminary data.</text>
</comment>
<evidence type="ECO:0000256" key="3">
    <source>
        <dbReference type="SAM" id="MobiDB-lite"/>
    </source>
</evidence>
<protein>
    <recommendedName>
        <fullName evidence="5">C-type lectin domain-containing protein</fullName>
    </recommendedName>
</protein>
<dbReference type="PROSITE" id="PS50041">
    <property type="entry name" value="C_TYPE_LECTIN_2"/>
    <property type="match status" value="1"/>
</dbReference>
<dbReference type="Pfam" id="PF02822">
    <property type="entry name" value="Antistasin"/>
    <property type="match status" value="1"/>
</dbReference>
<feature type="region of interest" description="Disordered" evidence="3">
    <location>
        <begin position="174"/>
        <end position="343"/>
    </location>
</feature>
<evidence type="ECO:0000313" key="6">
    <source>
        <dbReference type="EMBL" id="RUS86702.1"/>
    </source>
</evidence>
<evidence type="ECO:0000256" key="4">
    <source>
        <dbReference type="SAM" id="SignalP"/>
    </source>
</evidence>
<dbReference type="PANTHER" id="PTHR22803">
    <property type="entry name" value="MANNOSE, PHOSPHOLIPASE, LECTIN RECEPTOR RELATED"/>
    <property type="match status" value="1"/>
</dbReference>
<feature type="compositionally biased region" description="Polar residues" evidence="3">
    <location>
        <begin position="174"/>
        <end position="258"/>
    </location>
</feature>
<dbReference type="SUPFAM" id="SSF56436">
    <property type="entry name" value="C-type lectin-like"/>
    <property type="match status" value="1"/>
</dbReference>
<dbReference type="InterPro" id="IPR016187">
    <property type="entry name" value="CTDL_fold"/>
</dbReference>
<evidence type="ECO:0000256" key="2">
    <source>
        <dbReference type="ARBA" id="ARBA00022900"/>
    </source>
</evidence>
<dbReference type="CDD" id="cd00037">
    <property type="entry name" value="CLECT"/>
    <property type="match status" value="1"/>
</dbReference>
<name>A0A3S0ZZ90_ELYCH</name>
<feature type="domain" description="C-type lectin" evidence="5">
    <location>
        <begin position="39"/>
        <end position="157"/>
    </location>
</feature>
<keyword evidence="1" id="KW-0646">Protease inhibitor</keyword>
<dbReference type="InterPro" id="IPR016186">
    <property type="entry name" value="C-type_lectin-like/link_sf"/>
</dbReference>
<keyword evidence="2" id="KW-0722">Serine protease inhibitor</keyword>
<dbReference type="Pfam" id="PF00059">
    <property type="entry name" value="Lectin_C"/>
    <property type="match status" value="1"/>
</dbReference>
<dbReference type="Proteomes" id="UP000271974">
    <property type="component" value="Unassembled WGS sequence"/>
</dbReference>
<feature type="compositionally biased region" description="Pro residues" evidence="3">
    <location>
        <begin position="270"/>
        <end position="327"/>
    </location>
</feature>
<dbReference type="SMART" id="SM00034">
    <property type="entry name" value="CLECT"/>
    <property type="match status" value="1"/>
</dbReference>